<dbReference type="AlphaFoldDB" id="A0A3A8HVR6"/>
<dbReference type="Pfam" id="PF03703">
    <property type="entry name" value="bPH_2"/>
    <property type="match status" value="3"/>
</dbReference>
<protein>
    <recommendedName>
        <fullName evidence="2">YdbS-like PH domain-containing protein</fullName>
    </recommendedName>
</protein>
<dbReference type="InterPro" id="IPR005182">
    <property type="entry name" value="YdbS-like_PH"/>
</dbReference>
<sequence length="528" mass="57328">MGRFPASRGRRRMPCARSWCGARRTMSSEPVPVSVSSEAVPSTNEVPWKRLSAKAPLAALVPLTSTVGRVFLGALLPTYFAGERGLPVILWVIVGTLALVMLAAGLYEVATLSYRVDGRQLEIRSGIFTRTSRFIEAARVQNTEVLQPFVSKLLGLVEVKVETASGGKADGHLRGLAPEDAQALIQALQAVRGEGPAAAVLPAEAIQDERVLSEARLGALLLYGATALGVGVLAVVMGALHEITETFHKLLLPWMEAHWEAVAAPGMRWMAATVAALVGLFTLWLVSGARAVLRFHGFRLVDTGTHLRAVGGLITRRQVTVRRARIQQVVLDEPLLRRTLGFGSVEVETAGVRAGNEATERAELLVPVVPTASMPGLLREFVPELPDAIDALPLKPAHPKALLRARIRAVGLSVLVAAPATWFWGAWGALAWGLLPAQLMAAWFDWRFQGWLITDALVVVRQGFWRRRTTVVQRSRIQSVRARQGPLERGYGIGHVRIDVAGSHVVLPSVGWEEAQSLIDLLPARRRV</sequence>
<keyword evidence="1" id="KW-1133">Transmembrane helix</keyword>
<evidence type="ECO:0000256" key="1">
    <source>
        <dbReference type="SAM" id="Phobius"/>
    </source>
</evidence>
<evidence type="ECO:0000313" key="4">
    <source>
        <dbReference type="Proteomes" id="UP000268094"/>
    </source>
</evidence>
<dbReference type="PANTHER" id="PTHR34473">
    <property type="entry name" value="UPF0699 TRANSMEMBRANE PROTEIN YDBS"/>
    <property type="match status" value="1"/>
</dbReference>
<dbReference type="EMBL" id="RAVZ01000349">
    <property type="protein sequence ID" value="RKG75015.1"/>
    <property type="molecule type" value="Genomic_DNA"/>
</dbReference>
<dbReference type="PANTHER" id="PTHR34473:SF2">
    <property type="entry name" value="UPF0699 TRANSMEMBRANE PROTEIN YDBT"/>
    <property type="match status" value="1"/>
</dbReference>
<keyword evidence="1" id="KW-0812">Transmembrane</keyword>
<proteinExistence type="predicted"/>
<reference evidence="4" key="1">
    <citation type="submission" date="2018-09" db="EMBL/GenBank/DDBJ databases">
        <authorList>
            <person name="Livingstone P.G."/>
            <person name="Whitworth D.E."/>
        </authorList>
    </citation>
    <scope>NUCLEOTIDE SEQUENCE [LARGE SCALE GENOMIC DNA]</scope>
    <source>
        <strain evidence="4">CA054A</strain>
    </source>
</reference>
<name>A0A3A8HVR6_9BACT</name>
<gene>
    <name evidence="3" type="ORF">D7V88_34125</name>
</gene>
<feature type="transmembrane region" description="Helical" evidence="1">
    <location>
        <begin position="220"/>
        <end position="241"/>
    </location>
</feature>
<evidence type="ECO:0000259" key="2">
    <source>
        <dbReference type="Pfam" id="PF03703"/>
    </source>
</evidence>
<feature type="domain" description="YdbS-like PH" evidence="2">
    <location>
        <begin position="111"/>
        <end position="185"/>
    </location>
</feature>
<feature type="transmembrane region" description="Helical" evidence="1">
    <location>
        <begin position="409"/>
        <end position="434"/>
    </location>
</feature>
<accession>A0A3A8HVR6</accession>
<feature type="domain" description="YdbS-like PH" evidence="2">
    <location>
        <begin position="446"/>
        <end position="521"/>
    </location>
</feature>
<comment type="caution">
    <text evidence="3">The sequence shown here is derived from an EMBL/GenBank/DDBJ whole genome shotgun (WGS) entry which is preliminary data.</text>
</comment>
<keyword evidence="1" id="KW-0472">Membrane</keyword>
<keyword evidence="4" id="KW-1185">Reference proteome</keyword>
<feature type="transmembrane region" description="Helical" evidence="1">
    <location>
        <begin position="446"/>
        <end position="464"/>
    </location>
</feature>
<feature type="transmembrane region" description="Helical" evidence="1">
    <location>
        <begin position="57"/>
        <end position="76"/>
    </location>
</feature>
<dbReference type="PIRSF" id="PIRSF026631">
    <property type="entry name" value="UCP026631"/>
    <property type="match status" value="1"/>
</dbReference>
<feature type="domain" description="YdbS-like PH" evidence="2">
    <location>
        <begin position="297"/>
        <end position="353"/>
    </location>
</feature>
<feature type="transmembrane region" description="Helical" evidence="1">
    <location>
        <begin position="261"/>
        <end position="286"/>
    </location>
</feature>
<evidence type="ECO:0000313" key="3">
    <source>
        <dbReference type="EMBL" id="RKG75015.1"/>
    </source>
</evidence>
<dbReference type="InterPro" id="IPR014529">
    <property type="entry name" value="UCP026631"/>
</dbReference>
<feature type="transmembrane region" description="Helical" evidence="1">
    <location>
        <begin position="88"/>
        <end position="110"/>
    </location>
</feature>
<dbReference type="Proteomes" id="UP000268094">
    <property type="component" value="Unassembled WGS sequence"/>
</dbReference>
<organism evidence="3 4">
    <name type="scientific">Corallococcus terminator</name>
    <dbReference type="NCBI Taxonomy" id="2316733"/>
    <lineage>
        <taxon>Bacteria</taxon>
        <taxon>Pseudomonadati</taxon>
        <taxon>Myxococcota</taxon>
        <taxon>Myxococcia</taxon>
        <taxon>Myxococcales</taxon>
        <taxon>Cystobacterineae</taxon>
        <taxon>Myxococcaceae</taxon>
        <taxon>Corallococcus</taxon>
    </lineage>
</organism>